<reference evidence="3 4" key="1">
    <citation type="journal article" date="2018" name="MBio">
        <title>Comparative Genomics Reveals the Core Gene Toolbox for the Fungus-Insect Symbiosis.</title>
        <authorList>
            <person name="Wang Y."/>
            <person name="Stata M."/>
            <person name="Wang W."/>
            <person name="Stajich J.E."/>
            <person name="White M.M."/>
            <person name="Moncalvo J.M."/>
        </authorList>
    </citation>
    <scope>NUCLEOTIDE SEQUENCE [LARGE SCALE GENOMIC DNA]</scope>
    <source>
        <strain evidence="3 4">AUS-77-4</strain>
    </source>
</reference>
<accession>A0A2T9XZF8</accession>
<name>A0A2T9XZF8_9FUNG</name>
<dbReference type="STRING" id="61424.A0A2T9XZF8"/>
<dbReference type="GO" id="GO:0016226">
    <property type="term" value="P:iron-sulfur cluster assembly"/>
    <property type="evidence" value="ECO:0007669"/>
    <property type="project" value="InterPro"/>
</dbReference>
<sequence>MDLIKLTPEAIKRLESLSEKEGKTQYLRVRVDSGGCYGFQYKMDLTETPEKDDMGNAKVLVDEVSMGLIQGATVHWADEIIGQSFRIIANPQSAGGCGCGASFEIKL</sequence>
<evidence type="ECO:0000313" key="4">
    <source>
        <dbReference type="Proteomes" id="UP000245699"/>
    </source>
</evidence>
<dbReference type="PANTHER" id="PTHR43011">
    <property type="entry name" value="IRON-SULFUR CLUSTER ASSEMBLY 2 HOMOLOG, MITOCHONDRIAL"/>
    <property type="match status" value="1"/>
</dbReference>
<gene>
    <name evidence="3" type="ORF">BB559_007003</name>
</gene>
<dbReference type="PANTHER" id="PTHR43011:SF1">
    <property type="entry name" value="IRON-SULFUR CLUSTER ASSEMBLY 2 HOMOLOG, MITOCHONDRIAL"/>
    <property type="match status" value="1"/>
</dbReference>
<dbReference type="EMBL" id="MBFT01001082">
    <property type="protein sequence ID" value="PVU85471.1"/>
    <property type="molecule type" value="Genomic_DNA"/>
</dbReference>
<dbReference type="SUPFAM" id="SSF89360">
    <property type="entry name" value="HesB-like domain"/>
    <property type="match status" value="1"/>
</dbReference>
<feature type="domain" description="Core" evidence="2">
    <location>
        <begin position="4"/>
        <end position="100"/>
    </location>
</feature>
<evidence type="ECO:0000256" key="1">
    <source>
        <dbReference type="ARBA" id="ARBA00006718"/>
    </source>
</evidence>
<organism evidence="3 4">
    <name type="scientific">Furculomyces boomerangus</name>
    <dbReference type="NCBI Taxonomy" id="61424"/>
    <lineage>
        <taxon>Eukaryota</taxon>
        <taxon>Fungi</taxon>
        <taxon>Fungi incertae sedis</taxon>
        <taxon>Zoopagomycota</taxon>
        <taxon>Kickxellomycotina</taxon>
        <taxon>Harpellomycetes</taxon>
        <taxon>Harpellales</taxon>
        <taxon>Harpellaceae</taxon>
        <taxon>Furculomyces</taxon>
    </lineage>
</organism>
<dbReference type="InterPro" id="IPR000361">
    <property type="entry name" value="ATAP_core_dom"/>
</dbReference>
<dbReference type="InterPro" id="IPR016092">
    <property type="entry name" value="ATAP"/>
</dbReference>
<comment type="caution">
    <text evidence="3">The sequence shown here is derived from an EMBL/GenBank/DDBJ whole genome shotgun (WGS) entry which is preliminary data.</text>
</comment>
<dbReference type="GO" id="GO:0051537">
    <property type="term" value="F:2 iron, 2 sulfur cluster binding"/>
    <property type="evidence" value="ECO:0007669"/>
    <property type="project" value="TreeGrafter"/>
</dbReference>
<dbReference type="NCBIfam" id="TIGR00049">
    <property type="entry name" value="iron-sulfur cluster assembly accessory protein"/>
    <property type="match status" value="1"/>
</dbReference>
<comment type="similarity">
    <text evidence="1">Belongs to the HesB/IscA family.</text>
</comment>
<proteinExistence type="inferred from homology"/>
<evidence type="ECO:0000313" key="3">
    <source>
        <dbReference type="EMBL" id="PVU85471.1"/>
    </source>
</evidence>
<dbReference type="Gene3D" id="2.60.300.12">
    <property type="entry name" value="HesB-like domain"/>
    <property type="match status" value="1"/>
</dbReference>
<protein>
    <recommendedName>
        <fullName evidence="2">Core domain-containing protein</fullName>
    </recommendedName>
</protein>
<dbReference type="InterPro" id="IPR035903">
    <property type="entry name" value="HesB-like_dom_sf"/>
</dbReference>
<dbReference type="Proteomes" id="UP000245699">
    <property type="component" value="Unassembled WGS sequence"/>
</dbReference>
<dbReference type="GO" id="GO:0005739">
    <property type="term" value="C:mitochondrion"/>
    <property type="evidence" value="ECO:0007669"/>
    <property type="project" value="TreeGrafter"/>
</dbReference>
<dbReference type="GO" id="GO:0051539">
    <property type="term" value="F:4 iron, 4 sulfur cluster binding"/>
    <property type="evidence" value="ECO:0007669"/>
    <property type="project" value="TreeGrafter"/>
</dbReference>
<keyword evidence="4" id="KW-1185">Reference proteome</keyword>
<dbReference type="Pfam" id="PF01521">
    <property type="entry name" value="Fe-S_biosyn"/>
    <property type="match status" value="1"/>
</dbReference>
<dbReference type="AlphaFoldDB" id="A0A2T9XZF8"/>
<evidence type="ECO:0000259" key="2">
    <source>
        <dbReference type="Pfam" id="PF01521"/>
    </source>
</evidence>
<dbReference type="OrthoDB" id="1938621at2759"/>
<dbReference type="GO" id="GO:0005506">
    <property type="term" value="F:iron ion binding"/>
    <property type="evidence" value="ECO:0007669"/>
    <property type="project" value="TreeGrafter"/>
</dbReference>